<keyword evidence="1" id="KW-0175">Coiled coil</keyword>
<dbReference type="EMBL" id="LAZR01000009">
    <property type="protein sequence ID" value="KKO08600.1"/>
    <property type="molecule type" value="Genomic_DNA"/>
</dbReference>
<gene>
    <name evidence="3" type="ORF">LCGC14_0045400</name>
</gene>
<evidence type="ECO:0000313" key="3">
    <source>
        <dbReference type="EMBL" id="KKO08600.1"/>
    </source>
</evidence>
<organism evidence="3">
    <name type="scientific">marine sediment metagenome</name>
    <dbReference type="NCBI Taxonomy" id="412755"/>
    <lineage>
        <taxon>unclassified sequences</taxon>
        <taxon>metagenomes</taxon>
        <taxon>ecological metagenomes</taxon>
    </lineage>
</organism>
<evidence type="ECO:0000256" key="2">
    <source>
        <dbReference type="SAM" id="MobiDB-lite"/>
    </source>
</evidence>
<feature type="coiled-coil region" evidence="1">
    <location>
        <begin position="111"/>
        <end position="172"/>
    </location>
</feature>
<name>A0A0F9VWX4_9ZZZZ</name>
<reference evidence="3" key="1">
    <citation type="journal article" date="2015" name="Nature">
        <title>Complex archaea that bridge the gap between prokaryotes and eukaryotes.</title>
        <authorList>
            <person name="Spang A."/>
            <person name="Saw J.H."/>
            <person name="Jorgensen S.L."/>
            <person name="Zaremba-Niedzwiedzka K."/>
            <person name="Martijn J."/>
            <person name="Lind A.E."/>
            <person name="van Eijk R."/>
            <person name="Schleper C."/>
            <person name="Guy L."/>
            <person name="Ettema T.J."/>
        </authorList>
    </citation>
    <scope>NUCLEOTIDE SEQUENCE</scope>
</reference>
<feature type="compositionally biased region" description="Polar residues" evidence="2">
    <location>
        <begin position="226"/>
        <end position="245"/>
    </location>
</feature>
<proteinExistence type="predicted"/>
<sequence length="327" mass="36279">MTIELGFDHKSATPYWQKVQGIRQSVQSVDTIPHFSNVVDEAVLSWIDAQVEDLSVYAKPIRKIQEDFANCDIGHLQTRISKSDALIKNLTHRTERLVDLKRDAVDVRALAERLNGQLRDHQADFEKLDADPTGSQSLAEFEGLMSSLEAKAQDLEQKVEVLSAKLQSETTARMLQAAQEGRRPIRDALAKECEKLREYVSSQNLVTAAPAGATAPEPIASKPAASKQQSGPPIKGQSNSDPNPQIQLRRKELGGALSAGEVYRRTEVYFKALWEAEIEQKHCGAILFFEPTASRGISIHDLLGLSNTDVILEQAKTQILARFGRRD</sequence>
<feature type="region of interest" description="Disordered" evidence="2">
    <location>
        <begin position="214"/>
        <end position="245"/>
    </location>
</feature>
<evidence type="ECO:0000256" key="1">
    <source>
        <dbReference type="SAM" id="Coils"/>
    </source>
</evidence>
<comment type="caution">
    <text evidence="3">The sequence shown here is derived from an EMBL/GenBank/DDBJ whole genome shotgun (WGS) entry which is preliminary data.</text>
</comment>
<accession>A0A0F9VWX4</accession>
<protein>
    <submittedName>
        <fullName evidence="3">Uncharacterized protein</fullName>
    </submittedName>
</protein>
<dbReference type="AlphaFoldDB" id="A0A0F9VWX4"/>